<evidence type="ECO:0000256" key="4">
    <source>
        <dbReference type="PROSITE-ProRule" id="PRU00335"/>
    </source>
</evidence>
<evidence type="ECO:0000256" key="3">
    <source>
        <dbReference type="ARBA" id="ARBA00023163"/>
    </source>
</evidence>
<sequence length="199" mass="20317">MSGSKGDQDRPAGSRARLIAAAGRLFHERGYAATGLSEILAAAGAPKGSLYHHFPDGKAGLAAAALEAATDALEASLRAEHERARDAAGMIEGYGALLAGWLEASHFTRGCPVATVALEVTPGDDVAALAVQGAFARWRKALGDAIRADGVAPERAGALAGFALSAIEGALILARTDRDSEPVRAAAREVASLVRAARP</sequence>
<keyword evidence="3" id="KW-0804">Transcription</keyword>
<dbReference type="Proteomes" id="UP000325122">
    <property type="component" value="Unassembled WGS sequence"/>
</dbReference>
<dbReference type="PROSITE" id="PS50977">
    <property type="entry name" value="HTH_TETR_2"/>
    <property type="match status" value="1"/>
</dbReference>
<evidence type="ECO:0000256" key="1">
    <source>
        <dbReference type="ARBA" id="ARBA00023015"/>
    </source>
</evidence>
<dbReference type="InterPro" id="IPR009057">
    <property type="entry name" value="Homeodomain-like_sf"/>
</dbReference>
<evidence type="ECO:0000256" key="2">
    <source>
        <dbReference type="ARBA" id="ARBA00023125"/>
    </source>
</evidence>
<dbReference type="Pfam" id="PF00440">
    <property type="entry name" value="TetR_N"/>
    <property type="match status" value="1"/>
</dbReference>
<evidence type="ECO:0000259" key="5">
    <source>
        <dbReference type="PROSITE" id="PS50977"/>
    </source>
</evidence>
<dbReference type="PANTHER" id="PTHR47506:SF3">
    <property type="entry name" value="HTH-TYPE TRANSCRIPTIONAL REGULATOR LMRA"/>
    <property type="match status" value="1"/>
</dbReference>
<reference evidence="6 7" key="1">
    <citation type="submission" date="2019-09" db="EMBL/GenBank/DDBJ databases">
        <authorList>
            <person name="Kevbrin V."/>
            <person name="Grouzdev D.S."/>
        </authorList>
    </citation>
    <scope>NUCLEOTIDE SEQUENCE [LARGE SCALE GENOMIC DNA]</scope>
    <source>
        <strain evidence="6 7">G-192</strain>
    </source>
</reference>
<proteinExistence type="predicted"/>
<dbReference type="SUPFAM" id="SSF46689">
    <property type="entry name" value="Homeodomain-like"/>
    <property type="match status" value="1"/>
</dbReference>
<accession>A0A5M6ZDX1</accession>
<dbReference type="SUPFAM" id="SSF48498">
    <property type="entry name" value="Tetracyclin repressor-like, C-terminal domain"/>
    <property type="match status" value="1"/>
</dbReference>
<dbReference type="InterPro" id="IPR036271">
    <property type="entry name" value="Tet_transcr_reg_TetR-rel_C_sf"/>
</dbReference>
<protein>
    <submittedName>
        <fullName evidence="6">TetR/AcrR family transcriptional regulator</fullName>
    </submittedName>
</protein>
<dbReference type="AlphaFoldDB" id="A0A5M6ZDX1"/>
<name>A0A5M6ZDX1_9PROT</name>
<dbReference type="PANTHER" id="PTHR47506">
    <property type="entry name" value="TRANSCRIPTIONAL REGULATORY PROTEIN"/>
    <property type="match status" value="1"/>
</dbReference>
<gene>
    <name evidence="6" type="ORF">F1654_11410</name>
</gene>
<keyword evidence="7" id="KW-1185">Reference proteome</keyword>
<dbReference type="EMBL" id="VWOJ01000003">
    <property type="protein sequence ID" value="KAA5802420.1"/>
    <property type="molecule type" value="Genomic_DNA"/>
</dbReference>
<feature type="domain" description="HTH tetR-type" evidence="5">
    <location>
        <begin position="12"/>
        <end position="72"/>
    </location>
</feature>
<dbReference type="InterPro" id="IPR001647">
    <property type="entry name" value="HTH_TetR"/>
</dbReference>
<evidence type="ECO:0000313" key="7">
    <source>
        <dbReference type="Proteomes" id="UP000325122"/>
    </source>
</evidence>
<dbReference type="Gene3D" id="1.10.357.10">
    <property type="entry name" value="Tetracycline Repressor, domain 2"/>
    <property type="match status" value="1"/>
</dbReference>
<dbReference type="PRINTS" id="PR00455">
    <property type="entry name" value="HTHTETR"/>
</dbReference>
<organism evidence="6 7">
    <name type="scientific">Alkalicaulis satelles</name>
    <dbReference type="NCBI Taxonomy" id="2609175"/>
    <lineage>
        <taxon>Bacteria</taxon>
        <taxon>Pseudomonadati</taxon>
        <taxon>Pseudomonadota</taxon>
        <taxon>Alphaproteobacteria</taxon>
        <taxon>Maricaulales</taxon>
        <taxon>Maricaulaceae</taxon>
        <taxon>Alkalicaulis</taxon>
    </lineage>
</organism>
<dbReference type="RefSeq" id="WP_150023670.1">
    <property type="nucleotide sequence ID" value="NZ_VWOJ01000003.1"/>
</dbReference>
<dbReference type="Pfam" id="PF21993">
    <property type="entry name" value="TetR_C_13_2"/>
    <property type="match status" value="1"/>
</dbReference>
<comment type="caution">
    <text evidence="6">The sequence shown here is derived from an EMBL/GenBank/DDBJ whole genome shotgun (WGS) entry which is preliminary data.</text>
</comment>
<dbReference type="GO" id="GO:0003677">
    <property type="term" value="F:DNA binding"/>
    <property type="evidence" value="ECO:0007669"/>
    <property type="project" value="UniProtKB-UniRule"/>
</dbReference>
<dbReference type="InterPro" id="IPR054156">
    <property type="entry name" value="YxaF_TetR_C"/>
</dbReference>
<keyword evidence="1" id="KW-0805">Transcription regulation</keyword>
<feature type="DNA-binding region" description="H-T-H motif" evidence="4">
    <location>
        <begin position="35"/>
        <end position="54"/>
    </location>
</feature>
<keyword evidence="2 4" id="KW-0238">DNA-binding</keyword>
<evidence type="ECO:0000313" key="6">
    <source>
        <dbReference type="EMBL" id="KAA5802420.1"/>
    </source>
</evidence>